<evidence type="ECO:0000313" key="2">
    <source>
        <dbReference type="EMBL" id="KAG0587724.1"/>
    </source>
</evidence>
<accession>A0A8T0IVH4</accession>
<evidence type="ECO:0000256" key="1">
    <source>
        <dbReference type="SAM" id="SignalP"/>
    </source>
</evidence>
<evidence type="ECO:0000313" key="3">
    <source>
        <dbReference type="Proteomes" id="UP000822688"/>
    </source>
</evidence>
<protein>
    <submittedName>
        <fullName evidence="2">Uncharacterized protein</fullName>
    </submittedName>
</protein>
<reference evidence="2" key="1">
    <citation type="submission" date="2020-06" db="EMBL/GenBank/DDBJ databases">
        <title>WGS assembly of Ceratodon purpureus strain R40.</title>
        <authorList>
            <person name="Carey S.B."/>
            <person name="Jenkins J."/>
            <person name="Shu S."/>
            <person name="Lovell J.T."/>
            <person name="Sreedasyam A."/>
            <person name="Maumus F."/>
            <person name="Tiley G.P."/>
            <person name="Fernandez-Pozo N."/>
            <person name="Barry K."/>
            <person name="Chen C."/>
            <person name="Wang M."/>
            <person name="Lipzen A."/>
            <person name="Daum C."/>
            <person name="Saski C.A."/>
            <person name="Payton A.C."/>
            <person name="Mcbreen J.C."/>
            <person name="Conrad R.E."/>
            <person name="Kollar L.M."/>
            <person name="Olsson S."/>
            <person name="Huttunen S."/>
            <person name="Landis J.B."/>
            <person name="Wickett N.J."/>
            <person name="Johnson M.G."/>
            <person name="Rensing S.A."/>
            <person name="Grimwood J."/>
            <person name="Schmutz J."/>
            <person name="Mcdaniel S.F."/>
        </authorList>
    </citation>
    <scope>NUCLEOTIDE SEQUENCE</scope>
    <source>
        <strain evidence="2">R40</strain>
    </source>
</reference>
<dbReference type="EMBL" id="CM026422">
    <property type="protein sequence ID" value="KAG0587724.1"/>
    <property type="molecule type" value="Genomic_DNA"/>
</dbReference>
<keyword evidence="1" id="KW-0732">Signal</keyword>
<dbReference type="Proteomes" id="UP000822688">
    <property type="component" value="Chromosome 2"/>
</dbReference>
<proteinExistence type="predicted"/>
<comment type="caution">
    <text evidence="2">The sequence shown here is derived from an EMBL/GenBank/DDBJ whole genome shotgun (WGS) entry which is preliminary data.</text>
</comment>
<gene>
    <name evidence="2" type="ORF">KC19_2G186800</name>
</gene>
<sequence>MCLAFLPTLLLHLGCLPQGYKGRVQGAVQGAGPPTGPGPVRYGPTWCGGTVLLLQYLPDNALWGWLHA</sequence>
<dbReference type="AlphaFoldDB" id="A0A8T0IVH4"/>
<name>A0A8T0IVH4_CERPU</name>
<organism evidence="2 3">
    <name type="scientific">Ceratodon purpureus</name>
    <name type="common">Fire moss</name>
    <name type="synonym">Dicranum purpureum</name>
    <dbReference type="NCBI Taxonomy" id="3225"/>
    <lineage>
        <taxon>Eukaryota</taxon>
        <taxon>Viridiplantae</taxon>
        <taxon>Streptophyta</taxon>
        <taxon>Embryophyta</taxon>
        <taxon>Bryophyta</taxon>
        <taxon>Bryophytina</taxon>
        <taxon>Bryopsida</taxon>
        <taxon>Dicranidae</taxon>
        <taxon>Pseudoditrichales</taxon>
        <taxon>Ditrichaceae</taxon>
        <taxon>Ceratodon</taxon>
    </lineage>
</organism>
<keyword evidence="3" id="KW-1185">Reference proteome</keyword>
<feature type="signal peptide" evidence="1">
    <location>
        <begin position="1"/>
        <end position="22"/>
    </location>
</feature>
<feature type="chain" id="PRO_5035759677" evidence="1">
    <location>
        <begin position="23"/>
        <end position="68"/>
    </location>
</feature>